<feature type="domain" description="Zn(2)-C6 fungal-type" evidence="7">
    <location>
        <begin position="21"/>
        <end position="49"/>
    </location>
</feature>
<name>A0A084R1K4_STAC4</name>
<dbReference type="GO" id="GO:0000981">
    <property type="term" value="F:DNA-binding transcription factor activity, RNA polymerase II-specific"/>
    <property type="evidence" value="ECO:0007669"/>
    <property type="project" value="InterPro"/>
</dbReference>
<evidence type="ECO:0000256" key="5">
    <source>
        <dbReference type="ARBA" id="ARBA00023163"/>
    </source>
</evidence>
<dbReference type="InParanoid" id="A0A084R1K4"/>
<dbReference type="InterPro" id="IPR001138">
    <property type="entry name" value="Zn2Cys6_DnaBD"/>
</dbReference>
<evidence type="ECO:0000256" key="2">
    <source>
        <dbReference type="ARBA" id="ARBA00022833"/>
    </source>
</evidence>
<reference evidence="8 9" key="1">
    <citation type="journal article" date="2014" name="BMC Genomics">
        <title>Comparative genome sequencing reveals chemotype-specific gene clusters in the toxigenic black mold Stachybotrys.</title>
        <authorList>
            <person name="Semeiks J."/>
            <person name="Borek D."/>
            <person name="Otwinowski Z."/>
            <person name="Grishin N.V."/>
        </authorList>
    </citation>
    <scope>NUCLEOTIDE SEQUENCE [LARGE SCALE GENOMIC DNA]</scope>
    <source>
        <strain evidence="8 9">IBT 40285</strain>
    </source>
</reference>
<keyword evidence="6" id="KW-0539">Nucleus</keyword>
<dbReference type="Pfam" id="PF00172">
    <property type="entry name" value="Zn_clus"/>
    <property type="match status" value="1"/>
</dbReference>
<dbReference type="GO" id="GO:0008270">
    <property type="term" value="F:zinc ion binding"/>
    <property type="evidence" value="ECO:0007669"/>
    <property type="project" value="InterPro"/>
</dbReference>
<organism evidence="8 9">
    <name type="scientific">Stachybotrys chlorohalonatus (strain IBT 40285)</name>
    <dbReference type="NCBI Taxonomy" id="1283841"/>
    <lineage>
        <taxon>Eukaryota</taxon>
        <taxon>Fungi</taxon>
        <taxon>Dikarya</taxon>
        <taxon>Ascomycota</taxon>
        <taxon>Pezizomycotina</taxon>
        <taxon>Sordariomycetes</taxon>
        <taxon>Hypocreomycetidae</taxon>
        <taxon>Hypocreales</taxon>
        <taxon>Stachybotryaceae</taxon>
        <taxon>Stachybotrys</taxon>
    </lineage>
</organism>
<evidence type="ECO:0000256" key="3">
    <source>
        <dbReference type="ARBA" id="ARBA00023015"/>
    </source>
</evidence>
<keyword evidence="5" id="KW-0804">Transcription</keyword>
<evidence type="ECO:0000313" key="9">
    <source>
        <dbReference type="Proteomes" id="UP000028524"/>
    </source>
</evidence>
<dbReference type="EMBL" id="KL659308">
    <property type="protein sequence ID" value="KFA70089.1"/>
    <property type="molecule type" value="Genomic_DNA"/>
</dbReference>
<dbReference type="AlphaFoldDB" id="A0A084R1K4"/>
<protein>
    <recommendedName>
        <fullName evidence="7">Zn(2)-C6 fungal-type domain-containing protein</fullName>
    </recommendedName>
</protein>
<dbReference type="STRING" id="1283841.A0A084R1K4"/>
<keyword evidence="3" id="KW-0805">Transcription regulation</keyword>
<dbReference type="InterPro" id="IPR036864">
    <property type="entry name" value="Zn2-C6_fun-type_DNA-bd_sf"/>
</dbReference>
<dbReference type="PANTHER" id="PTHR36206">
    <property type="entry name" value="ASPERCRYPTIN BIOSYNTHESIS CLUSTER-SPECIFIC TRANSCRIPTION REGULATOR ATNN-RELATED"/>
    <property type="match status" value="1"/>
</dbReference>
<dbReference type="Proteomes" id="UP000028524">
    <property type="component" value="Unassembled WGS sequence"/>
</dbReference>
<dbReference type="SUPFAM" id="SSF57701">
    <property type="entry name" value="Zn2/Cys6 DNA-binding domain"/>
    <property type="match status" value="1"/>
</dbReference>
<dbReference type="CDD" id="cd00067">
    <property type="entry name" value="GAL4"/>
    <property type="match status" value="1"/>
</dbReference>
<dbReference type="HOGENOM" id="CLU_950523_0_0_1"/>
<dbReference type="Gene3D" id="4.10.240.10">
    <property type="entry name" value="Zn(2)-C6 fungal-type DNA-binding domain"/>
    <property type="match status" value="1"/>
</dbReference>
<dbReference type="InterPro" id="IPR052360">
    <property type="entry name" value="Transcr_Regulatory_Proteins"/>
</dbReference>
<evidence type="ECO:0000256" key="4">
    <source>
        <dbReference type="ARBA" id="ARBA00023125"/>
    </source>
</evidence>
<dbReference type="PROSITE" id="PS00463">
    <property type="entry name" value="ZN2_CY6_FUNGAL_1"/>
    <property type="match status" value="1"/>
</dbReference>
<evidence type="ECO:0000259" key="7">
    <source>
        <dbReference type="PROSITE" id="PS50048"/>
    </source>
</evidence>
<accession>A0A084R1K4</accession>
<dbReference type="GO" id="GO:0003677">
    <property type="term" value="F:DNA binding"/>
    <property type="evidence" value="ECO:0007669"/>
    <property type="project" value="UniProtKB-KW"/>
</dbReference>
<evidence type="ECO:0000313" key="8">
    <source>
        <dbReference type="EMBL" id="KFA70089.1"/>
    </source>
</evidence>
<keyword evidence="9" id="KW-1185">Reference proteome</keyword>
<evidence type="ECO:0000256" key="6">
    <source>
        <dbReference type="ARBA" id="ARBA00023242"/>
    </source>
</evidence>
<evidence type="ECO:0000256" key="1">
    <source>
        <dbReference type="ARBA" id="ARBA00022723"/>
    </source>
</evidence>
<keyword evidence="2" id="KW-0862">Zinc</keyword>
<dbReference type="OrthoDB" id="3172332at2759"/>
<dbReference type="PROSITE" id="PS50048">
    <property type="entry name" value="ZN2_CY6_FUNGAL_2"/>
    <property type="match status" value="1"/>
</dbReference>
<keyword evidence="1" id="KW-0479">Metal-binding</keyword>
<dbReference type="SMART" id="SM00066">
    <property type="entry name" value="GAL4"/>
    <property type="match status" value="1"/>
</dbReference>
<sequence>MAGCIVIRKRNLQSRPKVKTGCATCRTRKIKCDEHKPFCRRCVGTGRTCDGYDFPLRPFISHHTNKTETSSTPALPTLTEITPKDIDLLNRSFSTKTIFNVKLDCDGEAKRILQASLTNPPIWHAVSSLRALREGLEASGDASALLTLQTPNYVYGLQQYCMALAGLASHLSCPGSDALKLALFCCQIFISIEQIRGNYVAMVQHIIQGFRIMREHRARPILTASQKCFHYQAVCCPLQICRYTIEKHDWGDCVCKCDLTISAACEILALSNDRARHADRAYKDRDIDDCVSQ</sequence>
<dbReference type="PANTHER" id="PTHR36206:SF4">
    <property type="entry name" value="HYPOTHETICAL CONSERVED PROTEIN (EUROFUNG)-RELATED"/>
    <property type="match status" value="1"/>
</dbReference>
<proteinExistence type="predicted"/>
<gene>
    <name evidence="8" type="ORF">S40285_03321</name>
</gene>
<keyword evidence="4" id="KW-0238">DNA-binding</keyword>